<gene>
    <name evidence="2" type="ORF">LCGC14_1947870</name>
</gene>
<name>A0A0F9FI86_9ZZZZ</name>
<accession>A0A0F9FI86</accession>
<dbReference type="AlphaFoldDB" id="A0A0F9FI86"/>
<evidence type="ECO:0000256" key="1">
    <source>
        <dbReference type="SAM" id="MobiDB-lite"/>
    </source>
</evidence>
<protein>
    <submittedName>
        <fullName evidence="2">Uncharacterized protein</fullName>
    </submittedName>
</protein>
<sequence>MPIATSLALGLGALSIAGSVASGIIGSRAAGQAANVQATAANRAAELQSRSAREALDFQREQYDTDQANFAPWLNVGTAGVANLAHLIGITPQSGGGTRPTTAQPRAGGGLPPARRPDTGFDTGRTPEDAYASEYFGEGEPGTLRQLASDNTTGARARAADLESRGRVPSAPQPSAGPVATSGSADLSSLVNPELGGFGSLMQPFGRDFVPPTDVTQQNDPGYQFRLQEGLDALQHSAAARGGLLTGATAEAMTRYGQDYASGEYGNVYNRALTEYETAYNAFQQNQSNQFNRLASMSGMGQTAAGQLSASGNRAAGNVGNILLSSARDVGDSIQQAGAARASGYVDQASQWQNALQGVTGNLQDLLLMRQRRPLSDEERDRQWVLGGRG</sequence>
<proteinExistence type="predicted"/>
<organism evidence="2">
    <name type="scientific">marine sediment metagenome</name>
    <dbReference type="NCBI Taxonomy" id="412755"/>
    <lineage>
        <taxon>unclassified sequences</taxon>
        <taxon>metagenomes</taxon>
        <taxon>ecological metagenomes</taxon>
    </lineage>
</organism>
<comment type="caution">
    <text evidence="2">The sequence shown here is derived from an EMBL/GenBank/DDBJ whole genome shotgun (WGS) entry which is preliminary data.</text>
</comment>
<feature type="region of interest" description="Disordered" evidence="1">
    <location>
        <begin position="136"/>
        <end position="188"/>
    </location>
</feature>
<dbReference type="EMBL" id="LAZR01021208">
    <property type="protein sequence ID" value="KKL86124.1"/>
    <property type="molecule type" value="Genomic_DNA"/>
</dbReference>
<reference evidence="2" key="1">
    <citation type="journal article" date="2015" name="Nature">
        <title>Complex archaea that bridge the gap between prokaryotes and eukaryotes.</title>
        <authorList>
            <person name="Spang A."/>
            <person name="Saw J.H."/>
            <person name="Jorgensen S.L."/>
            <person name="Zaremba-Niedzwiedzka K."/>
            <person name="Martijn J."/>
            <person name="Lind A.E."/>
            <person name="van Eijk R."/>
            <person name="Schleper C."/>
            <person name="Guy L."/>
            <person name="Ettema T.J."/>
        </authorList>
    </citation>
    <scope>NUCLEOTIDE SEQUENCE</scope>
</reference>
<evidence type="ECO:0000313" key="2">
    <source>
        <dbReference type="EMBL" id="KKL86124.1"/>
    </source>
</evidence>
<feature type="region of interest" description="Disordered" evidence="1">
    <location>
        <begin position="91"/>
        <end position="123"/>
    </location>
</feature>